<dbReference type="EMBL" id="JAHRIO010023301">
    <property type="protein sequence ID" value="MEQ2166303.1"/>
    <property type="molecule type" value="Genomic_DNA"/>
</dbReference>
<comment type="caution">
    <text evidence="2">The sequence shown here is derived from an EMBL/GenBank/DDBJ whole genome shotgun (WGS) entry which is preliminary data.</text>
</comment>
<organism evidence="2 3">
    <name type="scientific">Goodea atripinnis</name>
    <dbReference type="NCBI Taxonomy" id="208336"/>
    <lineage>
        <taxon>Eukaryota</taxon>
        <taxon>Metazoa</taxon>
        <taxon>Chordata</taxon>
        <taxon>Craniata</taxon>
        <taxon>Vertebrata</taxon>
        <taxon>Euteleostomi</taxon>
        <taxon>Actinopterygii</taxon>
        <taxon>Neopterygii</taxon>
        <taxon>Teleostei</taxon>
        <taxon>Neoteleostei</taxon>
        <taxon>Acanthomorphata</taxon>
        <taxon>Ovalentaria</taxon>
        <taxon>Atherinomorphae</taxon>
        <taxon>Cyprinodontiformes</taxon>
        <taxon>Goodeidae</taxon>
        <taxon>Goodea</taxon>
    </lineage>
</organism>
<evidence type="ECO:0000256" key="1">
    <source>
        <dbReference type="SAM" id="MobiDB-lite"/>
    </source>
</evidence>
<keyword evidence="3" id="KW-1185">Reference proteome</keyword>
<gene>
    <name evidence="2" type="ORF">GOODEAATRI_026559</name>
</gene>
<feature type="region of interest" description="Disordered" evidence="1">
    <location>
        <begin position="57"/>
        <end position="105"/>
    </location>
</feature>
<accession>A0ABV0N6U9</accession>
<dbReference type="Proteomes" id="UP001476798">
    <property type="component" value="Unassembled WGS sequence"/>
</dbReference>
<proteinExistence type="predicted"/>
<feature type="compositionally biased region" description="Polar residues" evidence="1">
    <location>
        <begin position="78"/>
        <end position="93"/>
    </location>
</feature>
<evidence type="ECO:0000313" key="2">
    <source>
        <dbReference type="EMBL" id="MEQ2166303.1"/>
    </source>
</evidence>
<protein>
    <submittedName>
        <fullName evidence="2">Uncharacterized protein</fullName>
    </submittedName>
</protein>
<sequence length="105" mass="11486">MELIMSDMLKTQMQHKEKLIEQEAMARCQNIRIHNVPEGEEGNSMVTYVENLLTDPSIHPLSSAYPGSGRGGSSLSRETQTSLSPATWASSSGGIPRHSQASRET</sequence>
<evidence type="ECO:0000313" key="3">
    <source>
        <dbReference type="Proteomes" id="UP001476798"/>
    </source>
</evidence>
<reference evidence="2 3" key="1">
    <citation type="submission" date="2021-06" db="EMBL/GenBank/DDBJ databases">
        <authorList>
            <person name="Palmer J.M."/>
        </authorList>
    </citation>
    <scope>NUCLEOTIDE SEQUENCE [LARGE SCALE GENOMIC DNA]</scope>
    <source>
        <strain evidence="2 3">GA_2019</strain>
        <tissue evidence="2">Muscle</tissue>
    </source>
</reference>
<name>A0ABV0N6U9_9TELE</name>